<feature type="signal peptide" evidence="8">
    <location>
        <begin position="1"/>
        <end position="18"/>
    </location>
</feature>
<dbReference type="AlphaFoldDB" id="A0A2S6G603"/>
<dbReference type="CDD" id="cd13539">
    <property type="entry name" value="PBP2_AvModA"/>
    <property type="match status" value="1"/>
</dbReference>
<keyword evidence="2 7" id="KW-0500">Molybdenum</keyword>
<keyword evidence="12" id="KW-1185">Reference proteome</keyword>
<reference evidence="9 12" key="1">
    <citation type="submission" date="2018-02" db="EMBL/GenBank/DDBJ databases">
        <title>Deep subsurface shale carbon reservoir microbial communities from Ohio and West Virginia, USA.</title>
        <authorList>
            <person name="Wrighton K."/>
        </authorList>
    </citation>
    <scope>NUCLEOTIDE SEQUENCE [LARGE SCALE GENOMIC DNA]</scope>
    <source>
        <strain evidence="9 12">UTICA-S1B6</strain>
    </source>
</reference>
<dbReference type="RefSeq" id="WP_104416368.1">
    <property type="nucleotide sequence ID" value="NZ_PTIT01000027.1"/>
</dbReference>
<dbReference type="Gene3D" id="3.40.190.10">
    <property type="entry name" value="Periplasmic binding protein-like II"/>
    <property type="match status" value="2"/>
</dbReference>
<protein>
    <submittedName>
        <fullName evidence="10">Molybdate transport system substrate-binding protein</fullName>
    </submittedName>
</protein>
<dbReference type="SUPFAM" id="SSF53850">
    <property type="entry name" value="Periplasmic binding protein-like II"/>
    <property type="match status" value="1"/>
</dbReference>
<dbReference type="OrthoDB" id="9785015at2"/>
<evidence type="ECO:0000313" key="11">
    <source>
        <dbReference type="Proteomes" id="UP000239446"/>
    </source>
</evidence>
<dbReference type="Proteomes" id="UP000239446">
    <property type="component" value="Unassembled WGS sequence"/>
</dbReference>
<dbReference type="NCBIfam" id="TIGR01256">
    <property type="entry name" value="modA"/>
    <property type="match status" value="1"/>
</dbReference>
<dbReference type="GO" id="GO:0015689">
    <property type="term" value="P:molybdate ion transport"/>
    <property type="evidence" value="ECO:0007669"/>
    <property type="project" value="InterPro"/>
</dbReference>
<dbReference type="GO" id="GO:0046872">
    <property type="term" value="F:metal ion binding"/>
    <property type="evidence" value="ECO:0007669"/>
    <property type="project" value="UniProtKB-KW"/>
</dbReference>
<evidence type="ECO:0000256" key="8">
    <source>
        <dbReference type="SAM" id="SignalP"/>
    </source>
</evidence>
<feature type="chain" id="PRO_5015583767" evidence="8">
    <location>
        <begin position="19"/>
        <end position="247"/>
    </location>
</feature>
<evidence type="ECO:0000256" key="4">
    <source>
        <dbReference type="ARBA" id="ARBA00022729"/>
    </source>
</evidence>
<keyword evidence="5" id="KW-0826">Tungsten</keyword>
<evidence type="ECO:0000313" key="9">
    <source>
        <dbReference type="EMBL" id="PPK50371.1"/>
    </source>
</evidence>
<organism evidence="10 11">
    <name type="scientific">Marinobacter persicus</name>
    <dbReference type="NCBI Taxonomy" id="930118"/>
    <lineage>
        <taxon>Bacteria</taxon>
        <taxon>Pseudomonadati</taxon>
        <taxon>Pseudomonadota</taxon>
        <taxon>Gammaproteobacteria</taxon>
        <taxon>Pseudomonadales</taxon>
        <taxon>Marinobacteraceae</taxon>
        <taxon>Marinobacter</taxon>
    </lineage>
</organism>
<dbReference type="Proteomes" id="UP000239648">
    <property type="component" value="Unassembled WGS sequence"/>
</dbReference>
<evidence type="ECO:0000256" key="7">
    <source>
        <dbReference type="PIRSR" id="PIRSR004846-1"/>
    </source>
</evidence>
<evidence type="ECO:0000256" key="3">
    <source>
        <dbReference type="ARBA" id="ARBA00022723"/>
    </source>
</evidence>
<evidence type="ECO:0000313" key="10">
    <source>
        <dbReference type="EMBL" id="PPK54453.1"/>
    </source>
</evidence>
<comment type="subunit">
    <text evidence="6">The complex is composed of two ATP-binding proteins (ModC), two transmembrane proteins (ModB) and a solute-binding protein (ModA).</text>
</comment>
<dbReference type="Pfam" id="PF13531">
    <property type="entry name" value="SBP_bac_11"/>
    <property type="match status" value="1"/>
</dbReference>
<dbReference type="FunFam" id="3.40.190.10:FF:000035">
    <property type="entry name" value="Molybdate ABC transporter substrate-binding protein"/>
    <property type="match status" value="1"/>
</dbReference>
<dbReference type="PANTHER" id="PTHR30632">
    <property type="entry name" value="MOLYBDATE-BINDING PERIPLASMIC PROTEIN"/>
    <property type="match status" value="1"/>
</dbReference>
<evidence type="ECO:0000313" key="12">
    <source>
        <dbReference type="Proteomes" id="UP000239648"/>
    </source>
</evidence>
<evidence type="ECO:0000256" key="1">
    <source>
        <dbReference type="ARBA" id="ARBA00009175"/>
    </source>
</evidence>
<comment type="caution">
    <text evidence="10">The sequence shown here is derived from an EMBL/GenBank/DDBJ whole genome shotgun (WGS) entry which is preliminary data.</text>
</comment>
<dbReference type="InterPro" id="IPR005950">
    <property type="entry name" value="ModA"/>
</dbReference>
<dbReference type="InterPro" id="IPR044084">
    <property type="entry name" value="AvModA-like_subst-bd"/>
</dbReference>
<evidence type="ECO:0000256" key="6">
    <source>
        <dbReference type="ARBA" id="ARBA00062515"/>
    </source>
</evidence>
<accession>A0A2S6G603</accession>
<feature type="binding site" evidence="7">
    <location>
        <position position="164"/>
    </location>
    <ligand>
        <name>molybdate</name>
        <dbReference type="ChEBI" id="CHEBI:36264"/>
    </ligand>
</feature>
<name>A0A2S6G603_9GAMM</name>
<dbReference type="PIRSF" id="PIRSF004846">
    <property type="entry name" value="ModA"/>
    <property type="match status" value="1"/>
</dbReference>
<evidence type="ECO:0000256" key="2">
    <source>
        <dbReference type="ARBA" id="ARBA00022505"/>
    </source>
</evidence>
<reference evidence="10 11" key="2">
    <citation type="submission" date="2018-02" db="EMBL/GenBank/DDBJ databases">
        <title>Subsurface microbial communities from deep shales in Ohio and West Virginia, USA.</title>
        <authorList>
            <person name="Wrighton K."/>
        </authorList>
    </citation>
    <scope>NUCLEOTIDE SEQUENCE [LARGE SCALE GENOMIC DNA]</scope>
    <source>
        <strain evidence="10 11">UTICA-S1B9</strain>
    </source>
</reference>
<feature type="binding site" evidence="7">
    <location>
        <position position="57"/>
    </location>
    <ligand>
        <name>molybdate</name>
        <dbReference type="ChEBI" id="CHEBI:36264"/>
    </ligand>
</feature>
<proteinExistence type="inferred from homology"/>
<evidence type="ECO:0000256" key="5">
    <source>
        <dbReference type="ARBA" id="ARBA00023245"/>
    </source>
</evidence>
<keyword evidence="4 8" id="KW-0732">Signal</keyword>
<gene>
    <name evidence="10" type="ORF">B0H24_101446</name>
    <name evidence="9" type="ORF">BY455_12716</name>
</gene>
<dbReference type="EMBL" id="PTIT01000027">
    <property type="protein sequence ID" value="PPK50371.1"/>
    <property type="molecule type" value="Genomic_DNA"/>
</dbReference>
<dbReference type="InterPro" id="IPR050682">
    <property type="entry name" value="ModA/WtpA"/>
</dbReference>
<dbReference type="PANTHER" id="PTHR30632:SF14">
    <property type="entry name" value="TUNGSTATE_MOLYBDATE_CHROMATE-BINDING PROTEIN MODA"/>
    <property type="match status" value="1"/>
</dbReference>
<dbReference type="GO" id="GO:0030973">
    <property type="term" value="F:molybdate ion binding"/>
    <property type="evidence" value="ECO:0007669"/>
    <property type="project" value="InterPro"/>
</dbReference>
<dbReference type="EMBL" id="PTIU01000014">
    <property type="protein sequence ID" value="PPK54453.1"/>
    <property type="molecule type" value="Genomic_DNA"/>
</dbReference>
<sequence>MRFLLLGLCLLGYTQVFAGERLTIAAASDLRYALDDIVAEYRQQEPDARIDVVYGSSGKMTSQITHGAPYDLFFSADIRYPQQLFEAGLTTSEPVPYARGRIVLWSTRLDAAELTLEDLPELDLQRIAIAQPSHAPYGARAKEALISAGVWDAVKPKLVYGENIAHTAQMVQSGAADIGIIALSLALFPELATDGHYLIPEEGHQPLIQGYVTTQKAVDKPLADRFRRYLQTQAAHGILDKYGFTLE</sequence>
<keyword evidence="3 7" id="KW-0479">Metal-binding</keyword>
<dbReference type="GO" id="GO:1901359">
    <property type="term" value="F:tungstate binding"/>
    <property type="evidence" value="ECO:0007669"/>
    <property type="project" value="UniProtKB-ARBA"/>
</dbReference>
<comment type="similarity">
    <text evidence="1">Belongs to the bacterial solute-binding protein ModA family.</text>
</comment>